<sequence>MGSEALRPCEALPAQHSTKDLPPPRDFCSVEGAGGKRRSCLSECRATRKVLMAMAVCFVAGCVLLGSPS</sequence>
<comment type="caution">
    <text evidence="3">The sequence shown here is derived from an EMBL/GenBank/DDBJ whole genome shotgun (WGS) entry which is preliminary data.</text>
</comment>
<dbReference type="EMBL" id="JAINUF010000008">
    <property type="protein sequence ID" value="KAJ8351176.1"/>
    <property type="molecule type" value="Genomic_DNA"/>
</dbReference>
<feature type="transmembrane region" description="Helical" evidence="2">
    <location>
        <begin position="46"/>
        <end position="66"/>
    </location>
</feature>
<protein>
    <submittedName>
        <fullName evidence="3">Uncharacterized protein</fullName>
    </submittedName>
</protein>
<keyword evidence="2" id="KW-0812">Transmembrane</keyword>
<name>A0A9Q1ISX0_SYNKA</name>
<keyword evidence="2" id="KW-1133">Transmembrane helix</keyword>
<gene>
    <name evidence="3" type="ORF">SKAU_G00226520</name>
</gene>
<proteinExistence type="predicted"/>
<accession>A0A9Q1ISX0</accession>
<evidence type="ECO:0000256" key="1">
    <source>
        <dbReference type="SAM" id="MobiDB-lite"/>
    </source>
</evidence>
<reference evidence="3" key="1">
    <citation type="journal article" date="2023" name="Science">
        <title>Genome structures resolve the early diversification of teleost fishes.</title>
        <authorList>
            <person name="Parey E."/>
            <person name="Louis A."/>
            <person name="Montfort J."/>
            <person name="Bouchez O."/>
            <person name="Roques C."/>
            <person name="Iampietro C."/>
            <person name="Lluch J."/>
            <person name="Castinel A."/>
            <person name="Donnadieu C."/>
            <person name="Desvignes T."/>
            <person name="Floi Bucao C."/>
            <person name="Jouanno E."/>
            <person name="Wen M."/>
            <person name="Mejri S."/>
            <person name="Dirks R."/>
            <person name="Jansen H."/>
            <person name="Henkel C."/>
            <person name="Chen W.J."/>
            <person name="Zahm M."/>
            <person name="Cabau C."/>
            <person name="Klopp C."/>
            <person name="Thompson A.W."/>
            <person name="Robinson-Rechavi M."/>
            <person name="Braasch I."/>
            <person name="Lecointre G."/>
            <person name="Bobe J."/>
            <person name="Postlethwait J.H."/>
            <person name="Berthelot C."/>
            <person name="Roest Crollius H."/>
            <person name="Guiguen Y."/>
        </authorList>
    </citation>
    <scope>NUCLEOTIDE SEQUENCE</scope>
    <source>
        <strain evidence="3">WJC10195</strain>
    </source>
</reference>
<evidence type="ECO:0000256" key="2">
    <source>
        <dbReference type="SAM" id="Phobius"/>
    </source>
</evidence>
<evidence type="ECO:0000313" key="3">
    <source>
        <dbReference type="EMBL" id="KAJ8351176.1"/>
    </source>
</evidence>
<dbReference type="Proteomes" id="UP001152622">
    <property type="component" value="Chromosome 8"/>
</dbReference>
<organism evidence="3 4">
    <name type="scientific">Synaphobranchus kaupii</name>
    <name type="common">Kaup's arrowtooth eel</name>
    <dbReference type="NCBI Taxonomy" id="118154"/>
    <lineage>
        <taxon>Eukaryota</taxon>
        <taxon>Metazoa</taxon>
        <taxon>Chordata</taxon>
        <taxon>Craniata</taxon>
        <taxon>Vertebrata</taxon>
        <taxon>Euteleostomi</taxon>
        <taxon>Actinopterygii</taxon>
        <taxon>Neopterygii</taxon>
        <taxon>Teleostei</taxon>
        <taxon>Anguilliformes</taxon>
        <taxon>Synaphobranchidae</taxon>
        <taxon>Synaphobranchus</taxon>
    </lineage>
</organism>
<feature type="region of interest" description="Disordered" evidence="1">
    <location>
        <begin position="1"/>
        <end position="23"/>
    </location>
</feature>
<keyword evidence="4" id="KW-1185">Reference proteome</keyword>
<dbReference type="AlphaFoldDB" id="A0A9Q1ISX0"/>
<evidence type="ECO:0000313" key="4">
    <source>
        <dbReference type="Proteomes" id="UP001152622"/>
    </source>
</evidence>
<keyword evidence="2" id="KW-0472">Membrane</keyword>